<dbReference type="HAMAP" id="MF_00500">
    <property type="entry name" value="Ribosomal_bS20"/>
    <property type="match status" value="1"/>
</dbReference>
<accession>A0A1I9LVY9</accession>
<dbReference type="AlphaFoldDB" id="A0A1I9LVY9"/>
<evidence type="ECO:0000256" key="4">
    <source>
        <dbReference type="ARBA" id="ARBA00023274"/>
    </source>
</evidence>
<comment type="similarity">
    <text evidence="5">Belongs to the bacterial ribosomal protein bS20 family.</text>
</comment>
<organism evidence="7">
    <name type="scientific">Pleurocladia lacustris</name>
    <dbReference type="NCBI Taxonomy" id="246121"/>
    <lineage>
        <taxon>Eukaryota</taxon>
        <taxon>Sar</taxon>
        <taxon>Stramenopiles</taxon>
        <taxon>Ochrophyta</taxon>
        <taxon>PX clade</taxon>
        <taxon>Phaeophyceae</taxon>
        <taxon>Ectocarpales</taxon>
        <taxon>Chordariaceae</taxon>
        <taxon>Pleurocladia</taxon>
    </lineage>
</organism>
<evidence type="ECO:0000256" key="5">
    <source>
        <dbReference type="HAMAP-Rule" id="MF_00500"/>
    </source>
</evidence>
<dbReference type="GO" id="GO:0003735">
    <property type="term" value="F:structural constituent of ribosome"/>
    <property type="evidence" value="ECO:0007669"/>
    <property type="project" value="InterPro"/>
</dbReference>
<dbReference type="EMBL" id="KU164872">
    <property type="protein sequence ID" value="ANS57759.1"/>
    <property type="molecule type" value="Genomic_DNA"/>
</dbReference>
<keyword evidence="1 5" id="KW-0699">rRNA-binding</keyword>
<reference evidence="7" key="1">
    <citation type="submission" date="2015-11" db="EMBL/GenBank/DDBJ databases">
        <title>Complete mitochondrial and plastid genomes of the freshwater brown alga Pleurocladia lacustris A. Braun and its phylogenetic placement in the Phaeophyceae.</title>
        <authorList>
            <person name="Wang X."/>
            <person name="Wehr J.D."/>
            <person name="Karol K.G."/>
        </authorList>
    </citation>
    <scope>NUCLEOTIDE SEQUENCE</scope>
    <source>
        <strain evidence="6">Sa2</strain>
        <strain evidence="7">SAG 25.93</strain>
    </source>
</reference>
<protein>
    <recommendedName>
        <fullName evidence="5">Small ribosomal subunit protein bS20c</fullName>
    </recommendedName>
</protein>
<keyword evidence="7" id="KW-0150">Chloroplast</keyword>
<dbReference type="GO" id="GO:0019843">
    <property type="term" value="F:rRNA binding"/>
    <property type="evidence" value="ECO:0007669"/>
    <property type="project" value="UniProtKB-UniRule"/>
</dbReference>
<dbReference type="NCBIfam" id="TIGR00029">
    <property type="entry name" value="S20"/>
    <property type="match status" value="1"/>
</dbReference>
<dbReference type="Gene3D" id="1.20.58.110">
    <property type="entry name" value="Ribosomal protein S20"/>
    <property type="match status" value="1"/>
</dbReference>
<name>A0A1I9LVY9_9PHAE</name>
<dbReference type="SUPFAM" id="SSF46992">
    <property type="entry name" value="Ribosomal protein S20"/>
    <property type="match status" value="1"/>
</dbReference>
<gene>
    <name evidence="5" type="primary">rps20</name>
</gene>
<evidence type="ECO:0000256" key="2">
    <source>
        <dbReference type="ARBA" id="ARBA00022884"/>
    </source>
</evidence>
<dbReference type="InterPro" id="IPR002583">
    <property type="entry name" value="Ribosomal_bS20"/>
</dbReference>
<evidence type="ECO:0000256" key="3">
    <source>
        <dbReference type="ARBA" id="ARBA00022980"/>
    </source>
</evidence>
<dbReference type="EMBL" id="KU164871">
    <property type="protein sequence ID" value="ANS57615.1"/>
    <property type="molecule type" value="Genomic_DNA"/>
</dbReference>
<proteinExistence type="inferred from homology"/>
<dbReference type="GO" id="GO:0006412">
    <property type="term" value="P:translation"/>
    <property type="evidence" value="ECO:0007669"/>
    <property type="project" value="UniProtKB-UniRule"/>
</dbReference>
<dbReference type="GO" id="GO:1990904">
    <property type="term" value="C:ribonucleoprotein complex"/>
    <property type="evidence" value="ECO:0007669"/>
    <property type="project" value="UniProtKB-KW"/>
</dbReference>
<evidence type="ECO:0000256" key="1">
    <source>
        <dbReference type="ARBA" id="ARBA00022730"/>
    </source>
</evidence>
<sequence length="102" mass="11969">MANSRSAKKRIKINRRNNIQNSSYISLIKYYEKTHLNLLREYEISGEITKGKSTSEMVKKVILLSFSRIVSRIDKAVKKKILHKNTAIRKKNNLFNKTFKIV</sequence>
<dbReference type="GO" id="GO:0009507">
    <property type="term" value="C:chloroplast"/>
    <property type="evidence" value="ECO:0007669"/>
    <property type="project" value="UniProtKB-SubCell"/>
</dbReference>
<keyword evidence="2 5" id="KW-0694">RNA-binding</keyword>
<geneLocation type="chloroplast" evidence="7"/>
<keyword evidence="4 5" id="KW-0687">Ribonucleoprotein</keyword>
<dbReference type="InterPro" id="IPR036510">
    <property type="entry name" value="Ribosomal_bS20_sf"/>
</dbReference>
<evidence type="ECO:0000313" key="6">
    <source>
        <dbReference type="EMBL" id="ANS57615.1"/>
    </source>
</evidence>
<dbReference type="Pfam" id="PF01649">
    <property type="entry name" value="Ribosomal_S20p"/>
    <property type="match status" value="1"/>
</dbReference>
<comment type="subcellular location">
    <subcellularLocation>
        <location evidence="5">Plastid</location>
        <location evidence="5">Chloroplast</location>
    </subcellularLocation>
</comment>
<comment type="function">
    <text evidence="5">Binds directly to 16S ribosomal RNA.</text>
</comment>
<keyword evidence="7" id="KW-0934">Plastid</keyword>
<dbReference type="RefSeq" id="YP_009327003.1">
    <property type="nucleotide sequence ID" value="NC_032045.1"/>
</dbReference>
<keyword evidence="3 5" id="KW-0689">Ribosomal protein</keyword>
<dbReference type="GO" id="GO:0005840">
    <property type="term" value="C:ribosome"/>
    <property type="evidence" value="ECO:0007669"/>
    <property type="project" value="UniProtKB-KW"/>
</dbReference>
<evidence type="ECO:0000313" key="7">
    <source>
        <dbReference type="EMBL" id="ANS57759.1"/>
    </source>
</evidence>